<evidence type="ECO:0000313" key="5">
    <source>
        <dbReference type="EMBL" id="AIZ15616.1"/>
    </source>
</evidence>
<keyword evidence="3" id="KW-0472">Membrane</keyword>
<sequence>MTTMNSTDPRPNDDWNLEDAADAADTGDVEELDIATAKRGMGPVATALVTVAVALLVVAGAGFGWWMWQNHWRQVSITVDGDQLHARADTTVAQFLKDHDSFQRKPGRLVSLKGDVLEPAGGNAVQVKLDGTTIPVSEYGSTTLARATTMTVTPGTDRTEEHTVEQRTVPFTTDINLNNGPIQVVTQQGEDGTDEIWIGKRSKQEIKKRTVEPMKKLTVQSFSPQPEGKKVIALTFDDGPSQYTGPILDILKKKKVKATFFDLGEEALAMPALEQRMVKEGHQVASHSVSHPYLPNMSAQELRKEITTSFADLKEASGTVTRTLRAPYGAFGVQQWKDAATVLDRNVLWTIDTLDWKRPGAKAIHDEVMKNAYNGAIALMHDGGGDRTQDIQALPGIIDDLKKQGYSFVTIDELCEMGGVPKAAQGED</sequence>
<dbReference type="HOGENOM" id="CLU_034359_1_0_11"/>
<dbReference type="Proteomes" id="UP000030636">
    <property type="component" value="Chromosome"/>
</dbReference>
<dbReference type="InterPro" id="IPR050248">
    <property type="entry name" value="Polysacc_deacetylase_ArnD"/>
</dbReference>
<dbReference type="STRING" id="1447715.AH67_00620"/>
<dbReference type="Gene3D" id="3.20.20.370">
    <property type="entry name" value="Glycoside hydrolase/deacetylase"/>
    <property type="match status" value="1"/>
</dbReference>
<dbReference type="GO" id="GO:0046872">
    <property type="term" value="F:metal ion binding"/>
    <property type="evidence" value="ECO:0007669"/>
    <property type="project" value="UniProtKB-KW"/>
</dbReference>
<organism evidence="5 6">
    <name type="scientific">Bifidobacterium pseudolongum PV8-2</name>
    <dbReference type="NCBI Taxonomy" id="1447715"/>
    <lineage>
        <taxon>Bacteria</taxon>
        <taxon>Bacillati</taxon>
        <taxon>Actinomycetota</taxon>
        <taxon>Actinomycetes</taxon>
        <taxon>Bifidobacteriales</taxon>
        <taxon>Bifidobacteriaceae</taxon>
        <taxon>Bifidobacterium</taxon>
    </lineage>
</organism>
<feature type="domain" description="NodB homology" evidence="4">
    <location>
        <begin position="230"/>
        <end position="409"/>
    </location>
</feature>
<gene>
    <name evidence="5" type="ORF">AH67_00620</name>
</gene>
<evidence type="ECO:0000256" key="3">
    <source>
        <dbReference type="SAM" id="Phobius"/>
    </source>
</evidence>
<dbReference type="CDD" id="cd10917">
    <property type="entry name" value="CE4_NodB_like_6s_7s"/>
    <property type="match status" value="1"/>
</dbReference>
<feature type="transmembrane region" description="Helical" evidence="3">
    <location>
        <begin position="44"/>
        <end position="68"/>
    </location>
</feature>
<dbReference type="EMBL" id="CP007457">
    <property type="protein sequence ID" value="AIZ15616.1"/>
    <property type="molecule type" value="Genomic_DNA"/>
</dbReference>
<evidence type="ECO:0000259" key="4">
    <source>
        <dbReference type="PROSITE" id="PS51677"/>
    </source>
</evidence>
<evidence type="ECO:0000256" key="2">
    <source>
        <dbReference type="ARBA" id="ARBA00022801"/>
    </source>
</evidence>
<dbReference type="InterPro" id="IPR011330">
    <property type="entry name" value="Glyco_hydro/deAcase_b/a-brl"/>
</dbReference>
<proteinExistence type="predicted"/>
<dbReference type="SUPFAM" id="SSF88713">
    <property type="entry name" value="Glycoside hydrolase/deacetylase"/>
    <property type="match status" value="1"/>
</dbReference>
<keyword evidence="3" id="KW-1133">Transmembrane helix</keyword>
<dbReference type="GO" id="GO:0016810">
    <property type="term" value="F:hydrolase activity, acting on carbon-nitrogen (but not peptide) bonds"/>
    <property type="evidence" value="ECO:0007669"/>
    <property type="project" value="InterPro"/>
</dbReference>
<dbReference type="AlphaFoldDB" id="A0A0A7I6E0"/>
<dbReference type="PANTHER" id="PTHR10587">
    <property type="entry name" value="GLYCOSYL TRANSFERASE-RELATED"/>
    <property type="match status" value="1"/>
</dbReference>
<dbReference type="PROSITE" id="PS51677">
    <property type="entry name" value="NODB"/>
    <property type="match status" value="1"/>
</dbReference>
<dbReference type="GO" id="GO:0016020">
    <property type="term" value="C:membrane"/>
    <property type="evidence" value="ECO:0007669"/>
    <property type="project" value="TreeGrafter"/>
</dbReference>
<name>A0A0A7I6E0_9BIFI</name>
<reference evidence="5 6" key="1">
    <citation type="journal article" date="2015" name="Genome Announc.">
        <title>Bifidobacterium pseudolongum Strain PV8-2, Isolated from a Stool Sample of an Anemic Kenyan Infant.</title>
        <authorList>
            <person name="Vazquez-Gutierrez P."/>
            <person name="Lacroix C."/>
            <person name="Chassard C."/>
            <person name="Klumpp J."/>
            <person name="Stevens M.J."/>
            <person name="Jans C."/>
        </authorList>
    </citation>
    <scope>NUCLEOTIDE SEQUENCE [LARGE SCALE GENOMIC DNA]</scope>
    <source>
        <strain evidence="5 6">PV8-2</strain>
    </source>
</reference>
<keyword evidence="6" id="KW-1185">Reference proteome</keyword>
<accession>A0A0A7I6E0</accession>
<dbReference type="Pfam" id="PF01522">
    <property type="entry name" value="Polysacc_deac_1"/>
    <property type="match status" value="1"/>
</dbReference>
<keyword evidence="2" id="KW-0378">Hydrolase</keyword>
<evidence type="ECO:0000256" key="1">
    <source>
        <dbReference type="ARBA" id="ARBA00022723"/>
    </source>
</evidence>
<dbReference type="GO" id="GO:0005975">
    <property type="term" value="P:carbohydrate metabolic process"/>
    <property type="evidence" value="ECO:0007669"/>
    <property type="project" value="InterPro"/>
</dbReference>
<dbReference type="KEGG" id="bpsp:AH67_00620"/>
<keyword evidence="1" id="KW-0479">Metal-binding</keyword>
<keyword evidence="3" id="KW-0812">Transmembrane</keyword>
<protein>
    <submittedName>
        <fullName evidence="5">Polysaccharide deacetylase</fullName>
    </submittedName>
</protein>
<evidence type="ECO:0000313" key="6">
    <source>
        <dbReference type="Proteomes" id="UP000030636"/>
    </source>
</evidence>
<dbReference type="PANTHER" id="PTHR10587:SF133">
    <property type="entry name" value="CHITIN DEACETYLASE 1-RELATED"/>
    <property type="match status" value="1"/>
</dbReference>
<dbReference type="InterPro" id="IPR002509">
    <property type="entry name" value="NODB_dom"/>
</dbReference>